<comment type="caution">
    <text evidence="2">The sequence shown here is derived from an EMBL/GenBank/DDBJ whole genome shotgun (WGS) entry which is preliminary data.</text>
</comment>
<dbReference type="Pfam" id="PF23771">
    <property type="entry name" value="DUF7168"/>
    <property type="match status" value="1"/>
</dbReference>
<sequence length="490" mass="51484">MDLLDPAVGWPAGNLSSILVKPPQPGLVAGLVGRAAETLSERIAEVAAEAASLGFTEDGALPALMEVPDWDTACHMAVVGTLDLDDGRALACCVVVTPVDDPSRGACVPVVLDEDRSRILGLPGPWVGPATEGPARWGEGLSAFDYGLDGGDGLPSAAAYIRCTQDGPALGCDGEAGELIVAAADLARAPGEVDLSAGGELGREAVLARTAATARLWSVLDAMVSDLHTPAPEEGTPWGPQAFLAELPGEIREALVWAATARWCSEAGATEAEAVAAALAAQRLMVAHDISERELWAEVPEVIEEISVGSVRMDWKKSLLSVVARSYRCSCYLSGGGKTFQGIFVGRSSDASAAKLVFESLANLGQKLSKKAGEARKQQAAQAQANLYVHESLKEDYVKRWLNQEAAKARTSFLAGFVSGVASVLDKQTRELLVLVPSEVADYMDNMNLTSHKQRKKSYSCDAYEQGRLEGAAAVASGRVEDGQNPCLVA</sequence>
<accession>A0AAV5B7U9</accession>
<evidence type="ECO:0000313" key="3">
    <source>
        <dbReference type="Proteomes" id="UP001055025"/>
    </source>
</evidence>
<gene>
    <name evidence="2" type="ORF">ATOP_19040</name>
</gene>
<dbReference type="RefSeq" id="WP_265591120.1">
    <property type="nucleotide sequence ID" value="NZ_BQKC01000002.1"/>
</dbReference>
<evidence type="ECO:0000259" key="1">
    <source>
        <dbReference type="Pfam" id="PF23771"/>
    </source>
</evidence>
<dbReference type="EMBL" id="BQKC01000002">
    <property type="protein sequence ID" value="GJM56249.1"/>
    <property type="molecule type" value="Genomic_DNA"/>
</dbReference>
<dbReference type="InterPro" id="IPR055592">
    <property type="entry name" value="DUF7168"/>
</dbReference>
<keyword evidence="3" id="KW-1185">Reference proteome</keyword>
<dbReference type="AlphaFoldDB" id="A0AAV5B7U9"/>
<organism evidence="2 3">
    <name type="scientific">Granulimonas faecalis</name>
    <dbReference type="NCBI Taxonomy" id="2894155"/>
    <lineage>
        <taxon>Bacteria</taxon>
        <taxon>Bacillati</taxon>
        <taxon>Actinomycetota</taxon>
        <taxon>Coriobacteriia</taxon>
        <taxon>Coriobacteriales</taxon>
        <taxon>Kribbibacteriaceae</taxon>
        <taxon>Granulimonas</taxon>
    </lineage>
</organism>
<reference evidence="2" key="1">
    <citation type="journal article" date="2022" name="Int. J. Syst. Evol. Microbiol.">
        <title>Granulimonas faecalis gen. nov., sp. nov., and Leptogranulimonas caecicola gen. nov., sp. nov., novel lactate-producing Atopobiaceae bacteria isolated from mouse intestines, and an emended description of the family Atopobiaceae.</title>
        <authorList>
            <person name="Morinaga K."/>
            <person name="Kusada H."/>
            <person name="Sakamoto S."/>
            <person name="Murakami T."/>
            <person name="Toyoda A."/>
            <person name="Mori H."/>
            <person name="Meng X.Y."/>
            <person name="Takashino M."/>
            <person name="Murotomi K."/>
            <person name="Tamaki H."/>
        </authorList>
    </citation>
    <scope>NUCLEOTIDE SEQUENCE</scope>
    <source>
        <strain evidence="2">OPF53</strain>
    </source>
</reference>
<name>A0AAV5B7U9_9ACTN</name>
<dbReference type="Proteomes" id="UP001055025">
    <property type="component" value="Unassembled WGS sequence"/>
</dbReference>
<protein>
    <recommendedName>
        <fullName evidence="1">DUF7168 domain-containing protein</fullName>
    </recommendedName>
</protein>
<feature type="domain" description="DUF7168" evidence="1">
    <location>
        <begin position="308"/>
        <end position="448"/>
    </location>
</feature>
<proteinExistence type="predicted"/>
<evidence type="ECO:0000313" key="2">
    <source>
        <dbReference type="EMBL" id="GJM56249.1"/>
    </source>
</evidence>